<proteinExistence type="predicted"/>
<sequence>MLRRAGQAAVGNPAHDAPKCRSVVSVHKGNAPATFVDDSRPVPKSVKFSCNFSDATGALVLTR</sequence>
<organism evidence="1 2">
    <name type="scientific">Terricaulis silvestris</name>
    <dbReference type="NCBI Taxonomy" id="2686094"/>
    <lineage>
        <taxon>Bacteria</taxon>
        <taxon>Pseudomonadati</taxon>
        <taxon>Pseudomonadota</taxon>
        <taxon>Alphaproteobacteria</taxon>
        <taxon>Caulobacterales</taxon>
        <taxon>Caulobacteraceae</taxon>
        <taxon>Terricaulis</taxon>
    </lineage>
</organism>
<dbReference type="KEGG" id="tsv:DSM104635_03647"/>
<reference evidence="2" key="1">
    <citation type="submission" date="2019-12" db="EMBL/GenBank/DDBJ databases">
        <title>Complete genome of Terracaulis silvestris 0127_4.</title>
        <authorList>
            <person name="Vieira S."/>
            <person name="Riedel T."/>
            <person name="Sproer C."/>
            <person name="Pascual J."/>
            <person name="Boedeker C."/>
            <person name="Overmann J."/>
        </authorList>
    </citation>
    <scope>NUCLEOTIDE SEQUENCE [LARGE SCALE GENOMIC DNA]</scope>
    <source>
        <strain evidence="2">0127_4</strain>
    </source>
</reference>
<dbReference type="Proteomes" id="UP000431269">
    <property type="component" value="Chromosome"/>
</dbReference>
<gene>
    <name evidence="1" type="ORF">DSM104635_03647</name>
</gene>
<protein>
    <submittedName>
        <fullName evidence="1">Uncharacterized protein</fullName>
    </submittedName>
</protein>
<name>A0A6I6MMR1_9CAUL</name>
<evidence type="ECO:0000313" key="2">
    <source>
        <dbReference type="Proteomes" id="UP000431269"/>
    </source>
</evidence>
<keyword evidence="2" id="KW-1185">Reference proteome</keyword>
<accession>A0A6I6MMR1</accession>
<evidence type="ECO:0000313" key="1">
    <source>
        <dbReference type="EMBL" id="QGZ96785.1"/>
    </source>
</evidence>
<dbReference type="AlphaFoldDB" id="A0A6I6MMR1"/>
<dbReference type="EMBL" id="CP047045">
    <property type="protein sequence ID" value="QGZ96785.1"/>
    <property type="molecule type" value="Genomic_DNA"/>
</dbReference>